<reference evidence="1 4" key="2">
    <citation type="submission" date="2024-04" db="EMBL/GenBank/DDBJ databases">
        <authorList>
            <person name="Suleimanova A.D."/>
            <person name="Pudova D.S."/>
            <person name="Shagimardanova E.I."/>
            <person name="Sharipova M.R."/>
        </authorList>
    </citation>
    <scope>NUCLEOTIDE SEQUENCE [LARGE SCALE GENOMIC DNA]</scope>
    <source>
        <strain evidence="1 4">3.1</strain>
    </source>
</reference>
<sequence length="65" mass="7264">MKIRCNQCGSARFIFTERDGEAFTFHGACCAHCKKRLEAKDLLPETPMDPIAHCLIDQHKNASGT</sequence>
<dbReference type="AlphaFoldDB" id="A0AAX3J834"/>
<dbReference type="RefSeq" id="WP_227021875.1">
    <property type="nucleotide sequence ID" value="NZ_CAUQFK010000009.1"/>
</dbReference>
<comment type="caution">
    <text evidence="2">The sequence shown here is derived from an EMBL/GenBank/DDBJ whole genome shotgun (WGS) entry which is preliminary data.</text>
</comment>
<dbReference type="EMBL" id="JBCGBG010000001">
    <property type="protein sequence ID" value="MEL7695872.1"/>
    <property type="molecule type" value="Genomic_DNA"/>
</dbReference>
<organism evidence="2 3">
    <name type="scientific">Pantoea brenneri</name>
    <dbReference type="NCBI Taxonomy" id="472694"/>
    <lineage>
        <taxon>Bacteria</taxon>
        <taxon>Pseudomonadati</taxon>
        <taxon>Pseudomonadota</taxon>
        <taxon>Gammaproteobacteria</taxon>
        <taxon>Enterobacterales</taxon>
        <taxon>Erwiniaceae</taxon>
        <taxon>Pantoea</taxon>
    </lineage>
</organism>
<accession>A0AAX3J834</accession>
<dbReference type="Proteomes" id="UP001468095">
    <property type="component" value="Unassembled WGS sequence"/>
</dbReference>
<gene>
    <name evidence="1" type="ORF">AABB92_09415</name>
    <name evidence="2" type="ORF">PANT111_210090</name>
</gene>
<name>A0AAX3J834_9GAMM</name>
<evidence type="ECO:0000313" key="4">
    <source>
        <dbReference type="Proteomes" id="UP001468095"/>
    </source>
</evidence>
<reference evidence="2 3" key="1">
    <citation type="submission" date="2019-10" db="EMBL/GenBank/DDBJ databases">
        <authorList>
            <person name="Karimi E."/>
        </authorList>
    </citation>
    <scope>NUCLEOTIDE SEQUENCE [LARGE SCALE GENOMIC DNA]</scope>
    <source>
        <strain evidence="2">Pantoea sp. 111</strain>
    </source>
</reference>
<keyword evidence="4" id="KW-1185">Reference proteome</keyword>
<protein>
    <submittedName>
        <fullName evidence="2">Uncharacterized protein</fullName>
    </submittedName>
</protein>
<evidence type="ECO:0000313" key="2">
    <source>
        <dbReference type="EMBL" id="VXC08720.1"/>
    </source>
</evidence>
<dbReference type="GeneID" id="57344092"/>
<dbReference type="EMBL" id="CABWMH010000014">
    <property type="protein sequence ID" value="VXC08720.1"/>
    <property type="molecule type" value="Genomic_DNA"/>
</dbReference>
<evidence type="ECO:0000313" key="3">
    <source>
        <dbReference type="Proteomes" id="UP000433737"/>
    </source>
</evidence>
<proteinExistence type="predicted"/>
<dbReference type="Proteomes" id="UP000433737">
    <property type="component" value="Unassembled WGS sequence"/>
</dbReference>
<evidence type="ECO:0000313" key="1">
    <source>
        <dbReference type="EMBL" id="MEL7695872.1"/>
    </source>
</evidence>